<dbReference type="InterPro" id="IPR041712">
    <property type="entry name" value="DHPS-like_MBL-fold"/>
</dbReference>
<dbReference type="Proteomes" id="UP000538031">
    <property type="component" value="Unassembled WGS sequence"/>
</dbReference>
<evidence type="ECO:0000259" key="1">
    <source>
        <dbReference type="Pfam" id="PF00753"/>
    </source>
</evidence>
<dbReference type="InterPro" id="IPR036866">
    <property type="entry name" value="RibonucZ/Hydroxyglut_hydro"/>
</dbReference>
<proteinExistence type="predicted"/>
<comment type="caution">
    <text evidence="2">The sequence shown here is derived from an EMBL/GenBank/DDBJ whole genome shotgun (WGS) entry which is preliminary data.</text>
</comment>
<dbReference type="Pfam" id="PF00753">
    <property type="entry name" value="Lactamase_B"/>
    <property type="match status" value="1"/>
</dbReference>
<evidence type="ECO:0000313" key="2">
    <source>
        <dbReference type="EMBL" id="HIH63989.1"/>
    </source>
</evidence>
<dbReference type="CDD" id="cd07713">
    <property type="entry name" value="DHPS-like_MBL-fold"/>
    <property type="match status" value="1"/>
</dbReference>
<dbReference type="Gene3D" id="3.60.15.10">
    <property type="entry name" value="Ribonuclease Z/Hydroxyacylglutathione hydrolase-like"/>
    <property type="match status" value="1"/>
</dbReference>
<accession>A0A7J4MTE1</accession>
<protein>
    <submittedName>
        <fullName evidence="2">MBL fold metallo-hydrolase</fullName>
    </submittedName>
</protein>
<dbReference type="PANTHER" id="PTHR13754:SF13">
    <property type="entry name" value="METALLO-BETA-LACTAMASE SUPERFAMILY PROTEIN (AFU_ORTHOLOGUE AFUA_3G07630)"/>
    <property type="match status" value="1"/>
</dbReference>
<dbReference type="PANTHER" id="PTHR13754">
    <property type="entry name" value="METALLO-BETA-LACTAMASE SUPERFAMILY PROTEIN"/>
    <property type="match status" value="1"/>
</dbReference>
<organism evidence="2 3">
    <name type="scientific">Methanothermobacter thermautotrophicus</name>
    <name type="common">Methanobacterium thermoformicicum</name>
    <dbReference type="NCBI Taxonomy" id="145262"/>
    <lineage>
        <taxon>Archaea</taxon>
        <taxon>Methanobacteriati</taxon>
        <taxon>Methanobacteriota</taxon>
        <taxon>Methanomada group</taxon>
        <taxon>Methanobacteria</taxon>
        <taxon>Methanobacteriales</taxon>
        <taxon>Methanobacteriaceae</taxon>
        <taxon>Methanothermobacter</taxon>
    </lineage>
</organism>
<feature type="domain" description="Metallo-beta-lactamase" evidence="1">
    <location>
        <begin position="29"/>
        <end position="106"/>
    </location>
</feature>
<keyword evidence="2" id="KW-0378">Hydrolase</keyword>
<dbReference type="GO" id="GO:0016787">
    <property type="term" value="F:hydrolase activity"/>
    <property type="evidence" value="ECO:0007669"/>
    <property type="project" value="UniProtKB-KW"/>
</dbReference>
<reference evidence="3" key="1">
    <citation type="journal article" date="2020" name="bioRxiv">
        <title>A rank-normalized archaeal taxonomy based on genome phylogeny resolves widespread incomplete and uneven classifications.</title>
        <authorList>
            <person name="Rinke C."/>
            <person name="Chuvochina M."/>
            <person name="Mussig A.J."/>
            <person name="Chaumeil P.-A."/>
            <person name="Waite D.W."/>
            <person name="Whitman W.B."/>
            <person name="Parks D.H."/>
            <person name="Hugenholtz P."/>
        </authorList>
    </citation>
    <scope>NUCLEOTIDE SEQUENCE [LARGE SCALE GENOMIC DNA]</scope>
</reference>
<dbReference type="InterPro" id="IPR052926">
    <property type="entry name" value="Metallo-beta-lactamase_dom"/>
</dbReference>
<name>A0A7J4MTE1_METTF</name>
<evidence type="ECO:0000313" key="3">
    <source>
        <dbReference type="Proteomes" id="UP000538031"/>
    </source>
</evidence>
<gene>
    <name evidence="2" type="ORF">HA285_00020</name>
</gene>
<dbReference type="EMBL" id="DUHT01000001">
    <property type="protein sequence ID" value="HIH63989.1"/>
    <property type="molecule type" value="Genomic_DNA"/>
</dbReference>
<dbReference type="SUPFAM" id="SSF56281">
    <property type="entry name" value="Metallo-hydrolase/oxidoreductase"/>
    <property type="match status" value="1"/>
</dbReference>
<sequence>MPLKIICLVEDIAKDPLMGEHGLSLYIESDIRILFDMGQSRLFAENARKLGVDLRDVDVAVISHGHYDHGGGLMHFLEINDSADVLMGEGAFTPRYAVNGDWRFIGIEEIHDDRIKFISKTESFPGFTVIRDFGDLFERPSGNRTLFAGLNGEPVPDRFSDELALVIEEEVHLNLITGCSHNGILNIVSKASDIFHKPLDLLVGGFHLEGSSEGVASRLGDFVRGPVYTGHCTSEEARLSLAEGPVNVNPLQTGTVIIT</sequence>
<dbReference type="GO" id="GO:0016740">
    <property type="term" value="F:transferase activity"/>
    <property type="evidence" value="ECO:0007669"/>
    <property type="project" value="TreeGrafter"/>
</dbReference>
<dbReference type="AlphaFoldDB" id="A0A7J4MTE1"/>
<dbReference type="InterPro" id="IPR001279">
    <property type="entry name" value="Metallo-B-lactamas"/>
</dbReference>